<name>U1H1R8_9PAST</name>
<proteinExistence type="predicted"/>
<feature type="transmembrane region" description="Helical" evidence="1">
    <location>
        <begin position="20"/>
        <end position="35"/>
    </location>
</feature>
<dbReference type="EMBL" id="AVOX01000015">
    <property type="protein sequence ID" value="ERF78713.1"/>
    <property type="molecule type" value="Genomic_DNA"/>
</dbReference>
<accession>U1H1R8</accession>
<evidence type="ECO:0000313" key="3">
    <source>
        <dbReference type="Proteomes" id="UP000016529"/>
    </source>
</evidence>
<keyword evidence="1" id="KW-0812">Transmembrane</keyword>
<comment type="caution">
    <text evidence="2">The sequence shown here is derived from an EMBL/GenBank/DDBJ whole genome shotgun (WGS) entry which is preliminary data.</text>
</comment>
<evidence type="ECO:0000313" key="2">
    <source>
        <dbReference type="EMBL" id="ERF78713.1"/>
    </source>
</evidence>
<dbReference type="AlphaFoldDB" id="U1H1R8"/>
<keyword evidence="1" id="KW-0472">Membrane</keyword>
<reference evidence="2 3" key="1">
    <citation type="journal article" date="2013" name="Genome Announc.">
        <title>Draft Genome Sequence of Gallibacterium anatis bv. haemolytica 12656-12 Liver, an Isolate Obtained from the Liver of a Septicemic Chicken.</title>
        <authorList>
            <person name="Kudirkiene E."/>
            <person name="Christensen H."/>
            <person name="Bojesen A.M."/>
        </authorList>
    </citation>
    <scope>NUCLEOTIDE SEQUENCE [LARGE SCALE GENOMIC DNA]</scope>
    <source>
        <strain evidence="2">12656/12</strain>
    </source>
</reference>
<keyword evidence="1" id="KW-1133">Transmembrane helix</keyword>
<protein>
    <submittedName>
        <fullName evidence="2">Uncharacterized protein</fullName>
    </submittedName>
</protein>
<dbReference type="Proteomes" id="UP000016529">
    <property type="component" value="Unassembled WGS sequence"/>
</dbReference>
<evidence type="ECO:0000256" key="1">
    <source>
        <dbReference type="SAM" id="Phobius"/>
    </source>
</evidence>
<organism evidence="2 3">
    <name type="scientific">Gallibacterium anatis 12656/12</name>
    <dbReference type="NCBI Taxonomy" id="1195244"/>
    <lineage>
        <taxon>Bacteria</taxon>
        <taxon>Pseudomonadati</taxon>
        <taxon>Pseudomonadota</taxon>
        <taxon>Gammaproteobacteria</taxon>
        <taxon>Pasteurellales</taxon>
        <taxon>Pasteurellaceae</taxon>
        <taxon>Gallibacterium</taxon>
    </lineage>
</organism>
<sequence>MLKNKIKINKRRKMIKFIKKILPLLIFFGMFKILLQ</sequence>
<gene>
    <name evidence="2" type="ORF">N561_04920</name>
</gene>